<gene>
    <name evidence="2" type="primary">sufD</name>
    <name evidence="2" type="ORF">GCM10022268_19450</name>
</gene>
<dbReference type="EMBL" id="BAABBF010000004">
    <property type="protein sequence ID" value="GAA3710494.1"/>
    <property type="molecule type" value="Genomic_DNA"/>
</dbReference>
<dbReference type="PANTHER" id="PTHR43575">
    <property type="entry name" value="PROTEIN ABCI7, CHLOROPLASTIC"/>
    <property type="match status" value="1"/>
</dbReference>
<evidence type="ECO:0000313" key="2">
    <source>
        <dbReference type="EMBL" id="GAA3710494.1"/>
    </source>
</evidence>
<keyword evidence="3" id="KW-1185">Reference proteome</keyword>
<dbReference type="SUPFAM" id="SSF101960">
    <property type="entry name" value="Stabilizer of iron transporter SufD"/>
    <property type="match status" value="1"/>
</dbReference>
<reference evidence="3" key="1">
    <citation type="journal article" date="2019" name="Int. J. Syst. Evol. Microbiol.">
        <title>The Global Catalogue of Microorganisms (GCM) 10K type strain sequencing project: providing services to taxonomists for standard genome sequencing and annotation.</title>
        <authorList>
            <consortium name="The Broad Institute Genomics Platform"/>
            <consortium name="The Broad Institute Genome Sequencing Center for Infectious Disease"/>
            <person name="Wu L."/>
            <person name="Ma J."/>
        </authorList>
    </citation>
    <scope>NUCLEOTIDE SEQUENCE [LARGE SCALE GENOMIC DNA]</scope>
    <source>
        <strain evidence="3">JCM 17498</strain>
    </source>
</reference>
<dbReference type="InterPro" id="IPR000825">
    <property type="entry name" value="SUF_FeS_clus_asmbl_SufBD_core"/>
</dbReference>
<dbReference type="InterPro" id="IPR037284">
    <property type="entry name" value="SUF_FeS_clus_asmbl_SufBD_sf"/>
</dbReference>
<dbReference type="Pfam" id="PF01458">
    <property type="entry name" value="SUFBD_core"/>
    <property type="match status" value="1"/>
</dbReference>
<proteinExistence type="predicted"/>
<name>A0ABP7DVI3_9SPHN</name>
<organism evidence="2 3">
    <name type="scientific">Sphingomonas cynarae</name>
    <dbReference type="NCBI Taxonomy" id="930197"/>
    <lineage>
        <taxon>Bacteria</taxon>
        <taxon>Pseudomonadati</taxon>
        <taxon>Pseudomonadota</taxon>
        <taxon>Alphaproteobacteria</taxon>
        <taxon>Sphingomonadales</taxon>
        <taxon>Sphingomonadaceae</taxon>
        <taxon>Sphingomonas</taxon>
    </lineage>
</organism>
<dbReference type="InterPro" id="IPR055346">
    <property type="entry name" value="Fe-S_cluster_assembly_SufBD"/>
</dbReference>
<feature type="domain" description="SUF system FeS cluster assembly SufBD core" evidence="1">
    <location>
        <begin position="116"/>
        <end position="329"/>
    </location>
</feature>
<dbReference type="RefSeq" id="WP_344693193.1">
    <property type="nucleotide sequence ID" value="NZ_BAABBF010000004.1"/>
</dbReference>
<sequence>MSVIELPSTREEAWRWADPDAIATAAALPRAAVSLDVAGHWLDLPGARIVVRDGVIDTVASDLHRVELRSVEAGEHALGARATGAGWALHLAEDAAAHPVQIVHVSTGGANHLPSEIVLADDAAAQVIETYIGAGWANRYLRVTLGKAAGLMRSVRLVQDGGFVSLREDAALGIGASLVTIFLGAGAAGTRIDATIVAGEGAFADYGGALLTAGEQKQECAVTVRHAEPNGSSQQVWRAVAADRSTASLAARVEVARHAQKTDGVQSLRGLLLKRTATVNLKPELEIFADDVKCAHGATVGELDARALFYMESRGIPKSRAQALLTTAFVADAIDRIGDETVRDAFSADAEAWLGQAL</sequence>
<evidence type="ECO:0000259" key="1">
    <source>
        <dbReference type="Pfam" id="PF01458"/>
    </source>
</evidence>
<dbReference type="PANTHER" id="PTHR43575:SF1">
    <property type="entry name" value="PROTEIN ABCI7, CHLOROPLASTIC"/>
    <property type="match status" value="1"/>
</dbReference>
<evidence type="ECO:0000313" key="3">
    <source>
        <dbReference type="Proteomes" id="UP001500523"/>
    </source>
</evidence>
<dbReference type="Proteomes" id="UP001500523">
    <property type="component" value="Unassembled WGS sequence"/>
</dbReference>
<comment type="caution">
    <text evidence="2">The sequence shown here is derived from an EMBL/GenBank/DDBJ whole genome shotgun (WGS) entry which is preliminary data.</text>
</comment>
<protein>
    <submittedName>
        <fullName evidence="2">Fe-S cluster assembly protein SufD</fullName>
    </submittedName>
</protein>
<accession>A0ABP7DVI3</accession>